<keyword evidence="2" id="KW-1185">Reference proteome</keyword>
<dbReference type="Gene3D" id="1.10.30.50">
    <property type="match status" value="1"/>
</dbReference>
<sequence>MINQIHNALVLTQQQETHLAGIVVNRRPAEWDKTNAIMTDIKGSILSQLDGFQKQKCCYCGLQLWETSRGEIDHIAPKGARPRAYPEFTFEKKNLVLSCEYCNGSSKKGQTDIVFRYNTNYSDCEFKIVHPYFDNPYSHYEWVNTRTQIQLRHKTWKGKYSILLFQLDTIGQANARGKQRIYEKKLNNIKVVKDLYDRFKRIIYFNS</sequence>
<proteinExistence type="predicted"/>
<protein>
    <recommendedName>
        <fullName evidence="3">HNH endonuclease</fullName>
    </recommendedName>
</protein>
<dbReference type="RefSeq" id="WP_234863858.1">
    <property type="nucleotide sequence ID" value="NZ_JAKEVY010000001.1"/>
</dbReference>
<evidence type="ECO:0000313" key="2">
    <source>
        <dbReference type="Proteomes" id="UP001200145"/>
    </source>
</evidence>
<name>A0ABS9BCG0_9BACT</name>
<accession>A0ABS9BCG0</accession>
<evidence type="ECO:0000313" key="1">
    <source>
        <dbReference type="EMBL" id="MCF1713324.1"/>
    </source>
</evidence>
<gene>
    <name evidence="1" type="ORF">L0U88_01620</name>
</gene>
<organism evidence="1 2">
    <name type="scientific">Flavihumibacter fluminis</name>
    <dbReference type="NCBI Taxonomy" id="2909236"/>
    <lineage>
        <taxon>Bacteria</taxon>
        <taxon>Pseudomonadati</taxon>
        <taxon>Bacteroidota</taxon>
        <taxon>Chitinophagia</taxon>
        <taxon>Chitinophagales</taxon>
        <taxon>Chitinophagaceae</taxon>
        <taxon>Flavihumibacter</taxon>
    </lineage>
</organism>
<dbReference type="Proteomes" id="UP001200145">
    <property type="component" value="Unassembled WGS sequence"/>
</dbReference>
<comment type="caution">
    <text evidence="1">The sequence shown here is derived from an EMBL/GenBank/DDBJ whole genome shotgun (WGS) entry which is preliminary data.</text>
</comment>
<dbReference type="EMBL" id="JAKEVY010000001">
    <property type="protein sequence ID" value="MCF1713324.1"/>
    <property type="molecule type" value="Genomic_DNA"/>
</dbReference>
<evidence type="ECO:0008006" key="3">
    <source>
        <dbReference type="Google" id="ProtNLM"/>
    </source>
</evidence>
<reference evidence="1 2" key="1">
    <citation type="submission" date="2022-01" db="EMBL/GenBank/DDBJ databases">
        <title>Flavihumibacter sp. nov., isolated from sediment of a river.</title>
        <authorList>
            <person name="Liu H."/>
        </authorList>
    </citation>
    <scope>NUCLEOTIDE SEQUENCE [LARGE SCALE GENOMIC DNA]</scope>
    <source>
        <strain evidence="1 2">RY-1</strain>
    </source>
</reference>